<comment type="caution">
    <text evidence="3">The sequence shown here is derived from an EMBL/GenBank/DDBJ whole genome shotgun (WGS) entry which is preliminary data.</text>
</comment>
<dbReference type="InterPro" id="IPR003786">
    <property type="entry name" value="FdhD"/>
</dbReference>
<dbReference type="Pfam" id="PF02634">
    <property type="entry name" value="FdhD-NarQ"/>
    <property type="match status" value="1"/>
</dbReference>
<dbReference type="AlphaFoldDB" id="A0A7C5XG12"/>
<proteinExistence type="predicted"/>
<evidence type="ECO:0008006" key="4">
    <source>
        <dbReference type="Google" id="ProtNLM"/>
    </source>
</evidence>
<reference evidence="3" key="1">
    <citation type="journal article" date="2020" name="mSystems">
        <title>Genome- and Community-Level Interaction Insights into Carbon Utilization and Element Cycling Functions of Hydrothermarchaeota in Hydrothermal Sediment.</title>
        <authorList>
            <person name="Zhou Z."/>
            <person name="Liu Y."/>
            <person name="Xu W."/>
            <person name="Pan J."/>
            <person name="Luo Z.H."/>
            <person name="Li M."/>
        </authorList>
    </citation>
    <scope>NUCLEOTIDE SEQUENCE [LARGE SCALE GENOMIC DNA]</scope>
    <source>
        <strain evidence="3">SpSt-1121</strain>
    </source>
</reference>
<dbReference type="PANTHER" id="PTHR30592">
    <property type="entry name" value="FORMATE DEHYDROGENASE"/>
    <property type="match status" value="1"/>
</dbReference>
<dbReference type="InterPro" id="IPR016193">
    <property type="entry name" value="Cytidine_deaminase-like"/>
</dbReference>
<protein>
    <recommendedName>
        <fullName evidence="4">Formate dehydrogenase accessory sulfurtransferase FdhD</fullName>
    </recommendedName>
</protein>
<dbReference type="Gene3D" id="3.40.140.10">
    <property type="entry name" value="Cytidine Deaminase, domain 2"/>
    <property type="match status" value="1"/>
</dbReference>
<evidence type="ECO:0000256" key="2">
    <source>
        <dbReference type="ARBA" id="ARBA00023150"/>
    </source>
</evidence>
<dbReference type="GO" id="GO:0006777">
    <property type="term" value="P:Mo-molybdopterin cofactor biosynthetic process"/>
    <property type="evidence" value="ECO:0007669"/>
    <property type="project" value="UniProtKB-KW"/>
</dbReference>
<evidence type="ECO:0000256" key="1">
    <source>
        <dbReference type="ARBA" id="ARBA00022490"/>
    </source>
</evidence>
<evidence type="ECO:0000313" key="3">
    <source>
        <dbReference type="EMBL" id="HHP81379.1"/>
    </source>
</evidence>
<dbReference type="GO" id="GO:0016783">
    <property type="term" value="F:sulfurtransferase activity"/>
    <property type="evidence" value="ECO:0007669"/>
    <property type="project" value="InterPro"/>
</dbReference>
<dbReference type="SUPFAM" id="SSF53927">
    <property type="entry name" value="Cytidine deaminase-like"/>
    <property type="match status" value="1"/>
</dbReference>
<dbReference type="PANTHER" id="PTHR30592:SF1">
    <property type="entry name" value="SULFUR CARRIER PROTEIN FDHD"/>
    <property type="match status" value="1"/>
</dbReference>
<organism evidence="3">
    <name type="scientific">Ignisphaera aggregans</name>
    <dbReference type="NCBI Taxonomy" id="334771"/>
    <lineage>
        <taxon>Archaea</taxon>
        <taxon>Thermoproteota</taxon>
        <taxon>Thermoprotei</taxon>
        <taxon>Desulfurococcales</taxon>
        <taxon>Desulfurococcaceae</taxon>
        <taxon>Ignisphaera</taxon>
    </lineage>
</organism>
<dbReference type="EMBL" id="DRZI01000066">
    <property type="protein sequence ID" value="HHP81379.1"/>
    <property type="molecule type" value="Genomic_DNA"/>
</dbReference>
<sequence>MADTINIVDRLEIYRVYANGAIEKDYDEVAVESIVNMVIDGYESITLETSPILLEELALGYAISHQYDVSKATVMFNGFNIIKIRGCVKRESVKKERRKISIDIPLIFKVFRDALNRAILFRKTGCFHFAYASDLFGLPIDFVEDISRHCALYKLIGKLYKAKIDFGKIIIVMSSRAAATLIETMINVGIPIAIFRGAPTSLAVNKAREGGLILIAFGRTDKMNIYTQIE</sequence>
<keyword evidence="1" id="KW-0963">Cytoplasm</keyword>
<keyword evidence="2" id="KW-0501">Molybdenum cofactor biosynthesis</keyword>
<accession>A0A7C5XG12</accession>
<name>A0A7C5XG12_9CREN</name>
<gene>
    <name evidence="3" type="ORF">ENM84_01795</name>
</gene>